<dbReference type="AlphaFoldDB" id="A0AAV4TAK0"/>
<reference evidence="2 3" key="1">
    <citation type="submission" date="2021-06" db="EMBL/GenBank/DDBJ databases">
        <title>Caerostris extrusa draft genome.</title>
        <authorList>
            <person name="Kono N."/>
            <person name="Arakawa K."/>
        </authorList>
    </citation>
    <scope>NUCLEOTIDE SEQUENCE [LARGE SCALE GENOMIC DNA]</scope>
</reference>
<keyword evidence="1" id="KW-1133">Transmembrane helix</keyword>
<evidence type="ECO:0000313" key="2">
    <source>
        <dbReference type="EMBL" id="GIY43105.1"/>
    </source>
</evidence>
<dbReference type="Proteomes" id="UP001054945">
    <property type="component" value="Unassembled WGS sequence"/>
</dbReference>
<organism evidence="2 3">
    <name type="scientific">Caerostris extrusa</name>
    <name type="common">Bark spider</name>
    <name type="synonym">Caerostris bankana</name>
    <dbReference type="NCBI Taxonomy" id="172846"/>
    <lineage>
        <taxon>Eukaryota</taxon>
        <taxon>Metazoa</taxon>
        <taxon>Ecdysozoa</taxon>
        <taxon>Arthropoda</taxon>
        <taxon>Chelicerata</taxon>
        <taxon>Arachnida</taxon>
        <taxon>Araneae</taxon>
        <taxon>Araneomorphae</taxon>
        <taxon>Entelegynae</taxon>
        <taxon>Araneoidea</taxon>
        <taxon>Araneidae</taxon>
        <taxon>Caerostris</taxon>
    </lineage>
</organism>
<keyword evidence="3" id="KW-1185">Reference proteome</keyword>
<proteinExistence type="predicted"/>
<comment type="caution">
    <text evidence="2">The sequence shown here is derived from an EMBL/GenBank/DDBJ whole genome shotgun (WGS) entry which is preliminary data.</text>
</comment>
<name>A0AAV4TAK0_CAEEX</name>
<dbReference type="EMBL" id="BPLR01010931">
    <property type="protein sequence ID" value="GIY43105.1"/>
    <property type="molecule type" value="Genomic_DNA"/>
</dbReference>
<protein>
    <submittedName>
        <fullName evidence="2">Uncharacterized protein</fullName>
    </submittedName>
</protein>
<keyword evidence="1" id="KW-0812">Transmembrane</keyword>
<sequence length="85" mass="9910">MDKVIQNVWKSLPLVVFELLKTSHDDYPLSPKTELSQVQHFLMTFVVISLGVIQAFIMKEDKTFPVTLQDREHCPEIGTLRFVYE</sequence>
<evidence type="ECO:0000313" key="3">
    <source>
        <dbReference type="Proteomes" id="UP001054945"/>
    </source>
</evidence>
<keyword evidence="1" id="KW-0472">Membrane</keyword>
<accession>A0AAV4TAK0</accession>
<feature type="transmembrane region" description="Helical" evidence="1">
    <location>
        <begin position="38"/>
        <end position="57"/>
    </location>
</feature>
<gene>
    <name evidence="2" type="ORF">CEXT_449391</name>
</gene>
<evidence type="ECO:0000256" key="1">
    <source>
        <dbReference type="SAM" id="Phobius"/>
    </source>
</evidence>